<dbReference type="Proteomes" id="UP000054270">
    <property type="component" value="Unassembled WGS sequence"/>
</dbReference>
<name>A0A0D2PVC3_HYPSF</name>
<keyword evidence="2" id="KW-1185">Reference proteome</keyword>
<evidence type="ECO:0000313" key="1">
    <source>
        <dbReference type="EMBL" id="KJA23495.1"/>
    </source>
</evidence>
<evidence type="ECO:0008006" key="3">
    <source>
        <dbReference type="Google" id="ProtNLM"/>
    </source>
</evidence>
<protein>
    <recommendedName>
        <fullName evidence="3">F-box domain-containing protein</fullName>
    </recommendedName>
</protein>
<organism evidence="1 2">
    <name type="scientific">Hypholoma sublateritium (strain FD-334 SS-4)</name>
    <dbReference type="NCBI Taxonomy" id="945553"/>
    <lineage>
        <taxon>Eukaryota</taxon>
        <taxon>Fungi</taxon>
        <taxon>Dikarya</taxon>
        <taxon>Basidiomycota</taxon>
        <taxon>Agaricomycotina</taxon>
        <taxon>Agaricomycetes</taxon>
        <taxon>Agaricomycetidae</taxon>
        <taxon>Agaricales</taxon>
        <taxon>Agaricineae</taxon>
        <taxon>Strophariaceae</taxon>
        <taxon>Hypholoma</taxon>
    </lineage>
</organism>
<evidence type="ECO:0000313" key="2">
    <source>
        <dbReference type="Proteomes" id="UP000054270"/>
    </source>
</evidence>
<reference evidence="2" key="1">
    <citation type="submission" date="2014-04" db="EMBL/GenBank/DDBJ databases">
        <title>Evolutionary Origins and Diversification of the Mycorrhizal Mutualists.</title>
        <authorList>
            <consortium name="DOE Joint Genome Institute"/>
            <consortium name="Mycorrhizal Genomics Consortium"/>
            <person name="Kohler A."/>
            <person name="Kuo A."/>
            <person name="Nagy L.G."/>
            <person name="Floudas D."/>
            <person name="Copeland A."/>
            <person name="Barry K.W."/>
            <person name="Cichocki N."/>
            <person name="Veneault-Fourrey C."/>
            <person name="LaButti K."/>
            <person name="Lindquist E.A."/>
            <person name="Lipzen A."/>
            <person name="Lundell T."/>
            <person name="Morin E."/>
            <person name="Murat C."/>
            <person name="Riley R."/>
            <person name="Ohm R."/>
            <person name="Sun H."/>
            <person name="Tunlid A."/>
            <person name="Henrissat B."/>
            <person name="Grigoriev I.V."/>
            <person name="Hibbett D.S."/>
            <person name="Martin F."/>
        </authorList>
    </citation>
    <scope>NUCLEOTIDE SEQUENCE [LARGE SCALE GENOMIC DNA]</scope>
    <source>
        <strain evidence="2">FD-334 SS-4</strain>
    </source>
</reference>
<dbReference type="AlphaFoldDB" id="A0A0D2PVC3"/>
<accession>A0A0D2PVC3</accession>
<sequence>MNLSLLSLPEIANCCPKLRRLKIYVPPHTLVDDKVVSVMECILRACPGPHPIRTPTAGPHGLYELVFLRSSRPPNHQLPKPSMQHGVVVAEYLNFLFPKLGKVDFREVTPLLGEDWCYSVSSILARFKRRNETK</sequence>
<gene>
    <name evidence="1" type="ORF">HYPSUDRAFT_578139</name>
</gene>
<dbReference type="EMBL" id="KN817542">
    <property type="protein sequence ID" value="KJA23495.1"/>
    <property type="molecule type" value="Genomic_DNA"/>
</dbReference>
<proteinExistence type="predicted"/>